<name>A0ABX3NV42_9BACT</name>
<protein>
    <recommendedName>
        <fullName evidence="3">Bacterial transcription activator effector binding domain-containing protein</fullName>
    </recommendedName>
</protein>
<proteinExistence type="predicted"/>
<evidence type="ECO:0008006" key="3">
    <source>
        <dbReference type="Google" id="ProtNLM"/>
    </source>
</evidence>
<comment type="caution">
    <text evidence="1">The sequence shown here is derived from an EMBL/GenBank/DDBJ whole genome shotgun (WGS) entry which is preliminary data.</text>
</comment>
<evidence type="ECO:0000313" key="2">
    <source>
        <dbReference type="Proteomes" id="UP000192277"/>
    </source>
</evidence>
<sequence>MKKWLLVLAFIIIAAVASIYLFIPARLDIVQSTPISCTIPGAYRNMATEEKWKNWWPGSSWQSNSFLFQNGSYTITKKLLNTLEITIHYNKLAINSTLHLLPAGGDSTTLQWMCSYPTALNPISRIQRYRQAISLKNNMAAVLGHFKSFAEKKENIYGISIRETVFRDSFLISTKKYQTAYPSVENIYSLIDDLKSYSSAQQAKPTGIPIMNITTLNPFGYQLLVALPINKEIPASGRFFNTRIPLNHFWVSRVHGGDATVKEALHQFQLYVQDYHRTVMALPFQQLITDRSKETDTTRWVTDIYVPLF</sequence>
<organism evidence="1 2">
    <name type="scientific">Niastella koreensis</name>
    <dbReference type="NCBI Taxonomy" id="354356"/>
    <lineage>
        <taxon>Bacteria</taxon>
        <taxon>Pseudomonadati</taxon>
        <taxon>Bacteroidota</taxon>
        <taxon>Chitinophagia</taxon>
        <taxon>Chitinophagales</taxon>
        <taxon>Chitinophagaceae</taxon>
        <taxon>Niastella</taxon>
    </lineage>
</organism>
<dbReference type="Proteomes" id="UP000192277">
    <property type="component" value="Unassembled WGS sequence"/>
</dbReference>
<evidence type="ECO:0000313" key="1">
    <source>
        <dbReference type="EMBL" id="OQP46508.1"/>
    </source>
</evidence>
<dbReference type="EMBL" id="LWBO01000014">
    <property type="protein sequence ID" value="OQP46508.1"/>
    <property type="molecule type" value="Genomic_DNA"/>
</dbReference>
<dbReference type="RefSeq" id="WP_014222175.1">
    <property type="nucleotide sequence ID" value="NZ_LWBO01000014.1"/>
</dbReference>
<gene>
    <name evidence="1" type="ORF">A4D02_31220</name>
</gene>
<reference evidence="1 2" key="1">
    <citation type="submission" date="2016-04" db="EMBL/GenBank/DDBJ databases">
        <authorList>
            <person name="Chen L."/>
            <person name="Zhuang W."/>
            <person name="Wang G."/>
        </authorList>
    </citation>
    <scope>NUCLEOTIDE SEQUENCE [LARGE SCALE GENOMIC DNA]</scope>
    <source>
        <strain evidence="2">GR20</strain>
    </source>
</reference>
<dbReference type="InterPro" id="IPR011256">
    <property type="entry name" value="Reg_factor_effector_dom_sf"/>
</dbReference>
<accession>A0ABX3NV42</accession>
<dbReference type="Gene3D" id="3.20.80.10">
    <property type="entry name" value="Regulatory factor, effector binding domain"/>
    <property type="match status" value="1"/>
</dbReference>
<keyword evidence="2" id="KW-1185">Reference proteome</keyword>